<dbReference type="InterPro" id="IPR032816">
    <property type="entry name" value="VTT_dom"/>
</dbReference>
<dbReference type="PANTHER" id="PTHR42709">
    <property type="entry name" value="ALKALINE PHOSPHATASE LIKE PROTEIN"/>
    <property type="match status" value="1"/>
</dbReference>
<organism evidence="8 10">
    <name type="scientific">Haladaptatus paucihalophilus DX253</name>
    <dbReference type="NCBI Taxonomy" id="797209"/>
    <lineage>
        <taxon>Archaea</taxon>
        <taxon>Methanobacteriati</taxon>
        <taxon>Methanobacteriota</taxon>
        <taxon>Stenosarchaea group</taxon>
        <taxon>Halobacteria</taxon>
        <taxon>Halobacteriales</taxon>
        <taxon>Haladaptataceae</taxon>
        <taxon>Haladaptatus</taxon>
    </lineage>
</organism>
<sequence length="316" mass="34678">MFDWVTHAVLSFVSDYGYFAVFVYMALETAFILHFAPSELVVPFAASQLVHDPLSFGIFVLDATVGATVGSVLAYFVLGKNSEYVLGRYGHLVHVTEDDIHRGRRWFQRWGESSVLWGRMVPLMRAVISIPAGIAEMDLRKFVTYSASGAFVFNLLLTFLVYSGAGETSPLGILLGALSAEVAETLTYAQLHPRVVVVLGGLAAVALGSLWLSRNYIRQNPAVSQRIILRVLWAGGTLVGSLFLLGAVVTPLQSFRTATNIWDDPLFFTRFGLSPQLALLLTGVAFCAGALAVFELGKRVPVAELARRFRVERLSW</sequence>
<feature type="domain" description="VTT" evidence="7">
    <location>
        <begin position="38"/>
        <end position="162"/>
    </location>
</feature>
<evidence type="ECO:0000313" key="8">
    <source>
        <dbReference type="EMBL" id="EFW92952.1"/>
    </source>
</evidence>
<feature type="transmembrane region" description="Helical" evidence="6">
    <location>
        <begin position="16"/>
        <end position="36"/>
    </location>
</feature>
<dbReference type="PANTHER" id="PTHR42709:SF6">
    <property type="entry name" value="UNDECAPRENYL PHOSPHATE TRANSPORTER A"/>
    <property type="match status" value="1"/>
</dbReference>
<dbReference type="eggNOG" id="arCOG03117">
    <property type="taxonomic scope" value="Archaea"/>
</dbReference>
<accession>E7QR44</accession>
<dbReference type="Proteomes" id="UP000003751">
    <property type="component" value="Unassembled WGS sequence"/>
</dbReference>
<dbReference type="Proteomes" id="UP000184203">
    <property type="component" value="Unassembled WGS sequence"/>
</dbReference>
<dbReference type="PATRIC" id="fig|797209.4.peg.1257"/>
<evidence type="ECO:0000313" key="11">
    <source>
        <dbReference type="Proteomes" id="UP000184203"/>
    </source>
</evidence>
<evidence type="ECO:0000256" key="2">
    <source>
        <dbReference type="ARBA" id="ARBA00022475"/>
    </source>
</evidence>
<dbReference type="GO" id="GO:0005886">
    <property type="term" value="C:plasma membrane"/>
    <property type="evidence" value="ECO:0007669"/>
    <property type="project" value="UniProtKB-SubCell"/>
</dbReference>
<dbReference type="Pfam" id="PF09335">
    <property type="entry name" value="VTT_dom"/>
    <property type="match status" value="1"/>
</dbReference>
<comment type="subcellular location">
    <subcellularLocation>
        <location evidence="1">Cell membrane</location>
        <topology evidence="1">Multi-pass membrane protein</topology>
    </subcellularLocation>
</comment>
<dbReference type="EMBL" id="FRAN01000005">
    <property type="protein sequence ID" value="SHL18340.1"/>
    <property type="molecule type" value="Genomic_DNA"/>
</dbReference>
<evidence type="ECO:0000256" key="5">
    <source>
        <dbReference type="ARBA" id="ARBA00023136"/>
    </source>
</evidence>
<evidence type="ECO:0000256" key="6">
    <source>
        <dbReference type="SAM" id="Phobius"/>
    </source>
</evidence>
<evidence type="ECO:0000313" key="10">
    <source>
        <dbReference type="Proteomes" id="UP000003751"/>
    </source>
</evidence>
<protein>
    <submittedName>
        <fullName evidence="9">Membrane protein DedA, SNARE-associated domain</fullName>
    </submittedName>
    <submittedName>
        <fullName evidence="8">SNARE associated protein-related protein</fullName>
    </submittedName>
</protein>
<keyword evidence="5 6" id="KW-0472">Membrane</keyword>
<evidence type="ECO:0000256" key="1">
    <source>
        <dbReference type="ARBA" id="ARBA00004651"/>
    </source>
</evidence>
<feature type="transmembrane region" description="Helical" evidence="6">
    <location>
        <begin position="232"/>
        <end position="253"/>
    </location>
</feature>
<reference evidence="8 10" key="1">
    <citation type="journal article" date="2014" name="ISME J.">
        <title>Trehalose/2-sulfotrehalose biosynthesis and glycine-betaine uptake are widely spread mechanisms for osmoadaptation in the Halobacteriales.</title>
        <authorList>
            <person name="Youssef N.H."/>
            <person name="Savage-Ashlock K.N."/>
            <person name="McCully A.L."/>
            <person name="Luedtke B."/>
            <person name="Shaw E.I."/>
            <person name="Hoff W.D."/>
            <person name="Elshahed M.S."/>
        </authorList>
    </citation>
    <scope>NUCLEOTIDE SEQUENCE [LARGE SCALE GENOMIC DNA]</scope>
    <source>
        <strain evidence="8 10">DX253</strain>
    </source>
</reference>
<keyword evidence="2" id="KW-1003">Cell membrane</keyword>
<gene>
    <name evidence="9" type="ORF">SAMN05444342_3168</name>
    <name evidence="8" type="ORF">ZOD2009_06334</name>
</gene>
<dbReference type="InterPro" id="IPR051311">
    <property type="entry name" value="DedA_domain"/>
</dbReference>
<reference evidence="9" key="3">
    <citation type="submission" date="2016-11" db="EMBL/GenBank/DDBJ databases">
        <authorList>
            <person name="Jaros S."/>
            <person name="Januszkiewicz K."/>
            <person name="Wedrychowicz H."/>
        </authorList>
    </citation>
    <scope>NUCLEOTIDE SEQUENCE [LARGE SCALE GENOMIC DNA]</scope>
    <source>
        <strain evidence="9">DX253</strain>
    </source>
</reference>
<dbReference type="EMBL" id="AEMG01000005">
    <property type="protein sequence ID" value="EFW92952.1"/>
    <property type="molecule type" value="Genomic_DNA"/>
</dbReference>
<keyword evidence="4 6" id="KW-1133">Transmembrane helix</keyword>
<dbReference type="RefSeq" id="WP_007978085.1">
    <property type="nucleotide sequence ID" value="NZ_AEMG01000005.1"/>
</dbReference>
<evidence type="ECO:0000256" key="4">
    <source>
        <dbReference type="ARBA" id="ARBA00022989"/>
    </source>
</evidence>
<dbReference type="STRING" id="797209.GCA_000376445_03932"/>
<dbReference type="OrthoDB" id="248574at2157"/>
<name>E7QR44_HALPU</name>
<feature type="transmembrane region" description="Helical" evidence="6">
    <location>
        <begin position="142"/>
        <end position="162"/>
    </location>
</feature>
<keyword evidence="3 6" id="KW-0812">Transmembrane</keyword>
<evidence type="ECO:0000256" key="3">
    <source>
        <dbReference type="ARBA" id="ARBA00022692"/>
    </source>
</evidence>
<evidence type="ECO:0000259" key="7">
    <source>
        <dbReference type="Pfam" id="PF09335"/>
    </source>
</evidence>
<feature type="transmembrane region" description="Helical" evidence="6">
    <location>
        <begin position="56"/>
        <end position="78"/>
    </location>
</feature>
<keyword evidence="11" id="KW-1185">Reference proteome</keyword>
<feature type="transmembrane region" description="Helical" evidence="6">
    <location>
        <begin position="195"/>
        <end position="212"/>
    </location>
</feature>
<feature type="transmembrane region" description="Helical" evidence="6">
    <location>
        <begin position="273"/>
        <end position="294"/>
    </location>
</feature>
<dbReference type="AlphaFoldDB" id="E7QR44"/>
<reference evidence="11" key="2">
    <citation type="submission" date="2016-11" db="EMBL/GenBank/DDBJ databases">
        <authorList>
            <person name="Varghese N."/>
            <person name="Submissions S."/>
        </authorList>
    </citation>
    <scope>NUCLEOTIDE SEQUENCE [LARGE SCALE GENOMIC DNA]</scope>
    <source>
        <strain evidence="11">DX253</strain>
    </source>
</reference>
<evidence type="ECO:0000313" key="9">
    <source>
        <dbReference type="EMBL" id="SHL18340.1"/>
    </source>
</evidence>
<proteinExistence type="predicted"/>